<organism evidence="1">
    <name type="scientific">Faunusvirus sp</name>
    <dbReference type="NCBI Taxonomy" id="2487766"/>
    <lineage>
        <taxon>Viruses</taxon>
        <taxon>Varidnaviria</taxon>
        <taxon>Bamfordvirae</taxon>
        <taxon>Nucleocytoviricota</taxon>
        <taxon>Megaviricetes</taxon>
        <taxon>Imitervirales</taxon>
        <taxon>Mimiviridae</taxon>
    </lineage>
</organism>
<accession>A0A3G4ZYS2</accession>
<dbReference type="Gene3D" id="1.10.150.240">
    <property type="entry name" value="Putative phosphatase, domain 2"/>
    <property type="match status" value="1"/>
</dbReference>
<dbReference type="GO" id="GO:0016787">
    <property type="term" value="F:hydrolase activity"/>
    <property type="evidence" value="ECO:0007669"/>
    <property type="project" value="UniProtKB-KW"/>
</dbReference>
<protein>
    <submittedName>
        <fullName evidence="1">Phosphonoacetaldehyde hydrolase</fullName>
    </submittedName>
</protein>
<dbReference type="InterPro" id="IPR041492">
    <property type="entry name" value="HAD_2"/>
</dbReference>
<dbReference type="SUPFAM" id="SSF56784">
    <property type="entry name" value="HAD-like"/>
    <property type="match status" value="1"/>
</dbReference>
<evidence type="ECO:0000313" key="1">
    <source>
        <dbReference type="EMBL" id="AYV79151.1"/>
    </source>
</evidence>
<keyword evidence="1" id="KW-0378">Hydrolase</keyword>
<name>A0A3G4ZYS2_9VIRU</name>
<dbReference type="EMBL" id="MK072134">
    <property type="protein sequence ID" value="AYV79151.1"/>
    <property type="molecule type" value="Genomic_DNA"/>
</dbReference>
<proteinExistence type="predicted"/>
<dbReference type="InterPro" id="IPR036412">
    <property type="entry name" value="HAD-like_sf"/>
</dbReference>
<sequence length="316" mass="35912">MFKTIKLCAVKTSANMRHISNYNKNRKIKCVITSGEGTLFGYGGFHGVDTMNRVCAGRDIAMTRDDILGGLGLGDRQHLAHITRNESFNTQWRALYKREFSLYDMNIMYADYAMQQFDQVGTNLIAPKYIYKYLKSCGIKIGLSTCHLQYLHEFIAPQLTGQGWTPDYTVTARDAALPSDQYGKVVARPFGTMIDLIRKRAGVDHSEVLYVGDTIYDAMDGYAANVKTALVTDTGAYMGLTEDELNRLKRTDEDGYNNRLVKNVYNRFGAMDMHYSHSVNNISETSIFVNEVWKNTFVIPSMNFLDQLINRIENEK</sequence>
<dbReference type="Gene3D" id="3.40.50.1000">
    <property type="entry name" value="HAD superfamily/HAD-like"/>
    <property type="match status" value="1"/>
</dbReference>
<gene>
    <name evidence="1" type="ORF">Faunusvirus3_31</name>
</gene>
<dbReference type="InterPro" id="IPR023198">
    <property type="entry name" value="PGP-like_dom2"/>
</dbReference>
<dbReference type="InterPro" id="IPR023214">
    <property type="entry name" value="HAD_sf"/>
</dbReference>
<reference evidence="1" key="1">
    <citation type="submission" date="2018-10" db="EMBL/GenBank/DDBJ databases">
        <title>Hidden diversity of soil giant viruses.</title>
        <authorList>
            <person name="Schulz F."/>
            <person name="Alteio L."/>
            <person name="Goudeau D."/>
            <person name="Ryan E.M."/>
            <person name="Malmstrom R.R."/>
            <person name="Blanchard J."/>
            <person name="Woyke T."/>
        </authorList>
    </citation>
    <scope>NUCLEOTIDE SEQUENCE</scope>
    <source>
        <strain evidence="1">FNV1</strain>
    </source>
</reference>
<dbReference type="Pfam" id="PF13419">
    <property type="entry name" value="HAD_2"/>
    <property type="match status" value="1"/>
</dbReference>